<evidence type="ECO:0000313" key="7">
    <source>
        <dbReference type="EMBL" id="SMF10120.1"/>
    </source>
</evidence>
<keyword evidence="5" id="KW-0067">ATP-binding</keyword>
<evidence type="ECO:0000256" key="2">
    <source>
        <dbReference type="ARBA" id="ARBA00022679"/>
    </source>
</evidence>
<keyword evidence="3" id="KW-0547">Nucleotide-binding</keyword>
<evidence type="ECO:0000256" key="5">
    <source>
        <dbReference type="ARBA" id="ARBA00022840"/>
    </source>
</evidence>
<dbReference type="Pfam" id="PF08543">
    <property type="entry name" value="Phos_pyr_kin"/>
    <property type="match status" value="1"/>
</dbReference>
<evidence type="ECO:0000256" key="3">
    <source>
        <dbReference type="ARBA" id="ARBA00022741"/>
    </source>
</evidence>
<dbReference type="GO" id="GO:0009443">
    <property type="term" value="P:pyridoxal 5'-phosphate salvage"/>
    <property type="evidence" value="ECO:0007669"/>
    <property type="project" value="InterPro"/>
</dbReference>
<dbReference type="STRING" id="560819.SAMN05428998_104307"/>
<dbReference type="GO" id="GO:0005524">
    <property type="term" value="F:ATP binding"/>
    <property type="evidence" value="ECO:0007669"/>
    <property type="project" value="UniProtKB-KW"/>
</dbReference>
<dbReference type="InterPro" id="IPR013749">
    <property type="entry name" value="PM/HMP-P_kinase-1"/>
</dbReference>
<dbReference type="GO" id="GO:0008478">
    <property type="term" value="F:pyridoxal kinase activity"/>
    <property type="evidence" value="ECO:0007669"/>
    <property type="project" value="UniProtKB-EC"/>
</dbReference>
<organism evidence="7 8">
    <name type="scientific">Tistlia consotensis USBA 355</name>
    <dbReference type="NCBI Taxonomy" id="560819"/>
    <lineage>
        <taxon>Bacteria</taxon>
        <taxon>Pseudomonadati</taxon>
        <taxon>Pseudomonadota</taxon>
        <taxon>Alphaproteobacteria</taxon>
        <taxon>Rhodospirillales</taxon>
        <taxon>Rhodovibrionaceae</taxon>
        <taxon>Tistlia</taxon>
    </lineage>
</organism>
<evidence type="ECO:0000256" key="4">
    <source>
        <dbReference type="ARBA" id="ARBA00022777"/>
    </source>
</evidence>
<reference evidence="7 8" key="1">
    <citation type="submission" date="2017-04" db="EMBL/GenBank/DDBJ databases">
        <authorList>
            <person name="Afonso C.L."/>
            <person name="Miller P.J."/>
            <person name="Scott M.A."/>
            <person name="Spackman E."/>
            <person name="Goraichik I."/>
            <person name="Dimitrov K.M."/>
            <person name="Suarez D.L."/>
            <person name="Swayne D.E."/>
        </authorList>
    </citation>
    <scope>NUCLEOTIDE SEQUENCE [LARGE SCALE GENOMIC DNA]</scope>
    <source>
        <strain evidence="7 8">USBA 355</strain>
    </source>
</reference>
<dbReference type="GO" id="GO:0005829">
    <property type="term" value="C:cytosol"/>
    <property type="evidence" value="ECO:0007669"/>
    <property type="project" value="TreeGrafter"/>
</dbReference>
<dbReference type="InterPro" id="IPR004625">
    <property type="entry name" value="PyrdxlKinase"/>
</dbReference>
<proteinExistence type="predicted"/>
<dbReference type="PANTHER" id="PTHR10534">
    <property type="entry name" value="PYRIDOXAL KINASE"/>
    <property type="match status" value="1"/>
</dbReference>
<dbReference type="Gene3D" id="3.40.1190.20">
    <property type="match status" value="1"/>
</dbReference>
<dbReference type="InterPro" id="IPR029056">
    <property type="entry name" value="Ribokinase-like"/>
</dbReference>
<dbReference type="RefSeq" id="WP_085121998.1">
    <property type="nucleotide sequence ID" value="NZ_FWZX01000004.1"/>
</dbReference>
<accession>A0A1Y6BGJ9</accession>
<protein>
    <recommendedName>
        <fullName evidence="1">pyridoxal kinase</fullName>
        <ecNumber evidence="1">2.7.1.35</ecNumber>
    </recommendedName>
</protein>
<dbReference type="SUPFAM" id="SSF53613">
    <property type="entry name" value="Ribokinase-like"/>
    <property type="match status" value="1"/>
</dbReference>
<dbReference type="PANTHER" id="PTHR10534:SF2">
    <property type="entry name" value="PYRIDOXAL KINASE"/>
    <property type="match status" value="1"/>
</dbReference>
<keyword evidence="4 7" id="KW-0418">Kinase</keyword>
<keyword evidence="8" id="KW-1185">Reference proteome</keyword>
<feature type="domain" description="Pyridoxamine kinase/Phosphomethylpyrimidine kinase" evidence="6">
    <location>
        <begin position="23"/>
        <end position="252"/>
    </location>
</feature>
<keyword evidence="2" id="KW-0808">Transferase</keyword>
<dbReference type="CDD" id="cd01173">
    <property type="entry name" value="pyridoxal_pyridoxamine_kinase"/>
    <property type="match status" value="1"/>
</dbReference>
<evidence type="ECO:0000259" key="6">
    <source>
        <dbReference type="Pfam" id="PF08543"/>
    </source>
</evidence>
<sequence>MTSLVLSVQSHVAAGCVGNRAAVFTLERLGHGVAAVHTLQFSNHLGHGAATGTVFPHAEVRAVLEGTLDHLGKRRIDALLTGYLGAAENAEAAVAAAQRIRTGNPEAFWLCDPVMGDLGRLYVGEALVETYRGAAAAAADVLTPNAFELEILSGRPVEGPETALAAARSLLGPRTRLVVATSLPGPGPGEISNLAVTAEGAWLLTTPLLPFAPPPSGSGDVFAALLCDQLLRATPMPEALGRVGNALYAVLEATLAAQAPEVDLVGAQGLLLEAPQRFAVTKVD</sequence>
<dbReference type="Proteomes" id="UP000192917">
    <property type="component" value="Unassembled WGS sequence"/>
</dbReference>
<evidence type="ECO:0000313" key="8">
    <source>
        <dbReference type="Proteomes" id="UP000192917"/>
    </source>
</evidence>
<gene>
    <name evidence="7" type="ORF">SAMN05428998_104307</name>
</gene>
<dbReference type="EC" id="2.7.1.35" evidence="1"/>
<dbReference type="EMBL" id="FWZX01000004">
    <property type="protein sequence ID" value="SMF10120.1"/>
    <property type="molecule type" value="Genomic_DNA"/>
</dbReference>
<name>A0A1Y6BGJ9_9PROT</name>
<dbReference type="AlphaFoldDB" id="A0A1Y6BGJ9"/>
<evidence type="ECO:0000256" key="1">
    <source>
        <dbReference type="ARBA" id="ARBA00012104"/>
    </source>
</evidence>
<dbReference type="NCBIfam" id="TIGR00687">
    <property type="entry name" value="pyridox_kin"/>
    <property type="match status" value="1"/>
</dbReference>